<evidence type="ECO:0000313" key="5">
    <source>
        <dbReference type="EMBL" id="WZW99399.1"/>
    </source>
</evidence>
<dbReference type="PRINTS" id="PR00081">
    <property type="entry name" value="GDHRDH"/>
</dbReference>
<dbReference type="PANTHER" id="PTHR44196:SF1">
    <property type="entry name" value="DEHYDROGENASE_REDUCTASE SDR FAMILY MEMBER 7B"/>
    <property type="match status" value="1"/>
</dbReference>
<evidence type="ECO:0000256" key="2">
    <source>
        <dbReference type="ARBA" id="ARBA00023002"/>
    </source>
</evidence>
<reference evidence="5 6" key="1">
    <citation type="journal article" date="2023" name="Environ Microbiome">
        <title>A coral-associated actinobacterium mitigates coral bleaching under heat stress.</title>
        <authorList>
            <person name="Li J."/>
            <person name="Zou Y."/>
            <person name="Li Q."/>
            <person name="Zhang J."/>
            <person name="Bourne D.G."/>
            <person name="Lyu Y."/>
            <person name="Liu C."/>
            <person name="Zhang S."/>
        </authorList>
    </citation>
    <scope>NUCLEOTIDE SEQUENCE [LARGE SCALE GENOMIC DNA]</scope>
    <source>
        <strain evidence="5 6">SCSIO 13291</strain>
    </source>
</reference>
<gene>
    <name evidence="5" type="ORF">PCC79_04140</name>
</gene>
<accession>A0ABZ3C9E5</accession>
<dbReference type="EMBL" id="CP115965">
    <property type="protein sequence ID" value="WZW99399.1"/>
    <property type="molecule type" value="Genomic_DNA"/>
</dbReference>
<protein>
    <submittedName>
        <fullName evidence="5">SDR family NAD(P)-dependent oxidoreductase</fullName>
    </submittedName>
</protein>
<dbReference type="PANTHER" id="PTHR44196">
    <property type="entry name" value="DEHYDROGENASE/REDUCTASE SDR FAMILY MEMBER 7B"/>
    <property type="match status" value="1"/>
</dbReference>
<keyword evidence="6" id="KW-1185">Reference proteome</keyword>
<dbReference type="InterPro" id="IPR020904">
    <property type="entry name" value="Sc_DH/Rdtase_CS"/>
</dbReference>
<dbReference type="SUPFAM" id="SSF51735">
    <property type="entry name" value="NAD(P)-binding Rossmann-fold domains"/>
    <property type="match status" value="1"/>
</dbReference>
<dbReference type="Gene3D" id="3.40.50.720">
    <property type="entry name" value="NAD(P)-binding Rossmann-like Domain"/>
    <property type="match status" value="1"/>
</dbReference>
<comment type="similarity">
    <text evidence="1 3">Belongs to the short-chain dehydrogenases/reductases (SDR) family.</text>
</comment>
<proteinExistence type="inferred from homology"/>
<dbReference type="Proteomes" id="UP001434337">
    <property type="component" value="Chromosome"/>
</dbReference>
<dbReference type="Pfam" id="PF00106">
    <property type="entry name" value="adh_short"/>
    <property type="match status" value="1"/>
</dbReference>
<dbReference type="RefSeq" id="WP_342373105.1">
    <property type="nucleotide sequence ID" value="NZ_CP115965.1"/>
</dbReference>
<evidence type="ECO:0000256" key="3">
    <source>
        <dbReference type="RuleBase" id="RU000363"/>
    </source>
</evidence>
<feature type="region of interest" description="Disordered" evidence="4">
    <location>
        <begin position="196"/>
        <end position="216"/>
    </location>
</feature>
<dbReference type="InterPro" id="IPR036291">
    <property type="entry name" value="NAD(P)-bd_dom_sf"/>
</dbReference>
<dbReference type="PROSITE" id="PS00061">
    <property type="entry name" value="ADH_SHORT"/>
    <property type="match status" value="1"/>
</dbReference>
<evidence type="ECO:0000313" key="6">
    <source>
        <dbReference type="Proteomes" id="UP001434337"/>
    </source>
</evidence>
<dbReference type="InterPro" id="IPR002347">
    <property type="entry name" value="SDR_fam"/>
</dbReference>
<dbReference type="PRINTS" id="PR00080">
    <property type="entry name" value="SDRFAMILY"/>
</dbReference>
<name>A0ABZ3C9E5_9ACTN</name>
<keyword evidence="2" id="KW-0560">Oxidoreductase</keyword>
<organism evidence="5 6">
    <name type="scientific">Propioniciclava soli</name>
    <dbReference type="NCBI Taxonomy" id="2775081"/>
    <lineage>
        <taxon>Bacteria</taxon>
        <taxon>Bacillati</taxon>
        <taxon>Actinomycetota</taxon>
        <taxon>Actinomycetes</taxon>
        <taxon>Propionibacteriales</taxon>
        <taxon>Propionibacteriaceae</taxon>
        <taxon>Propioniciclava</taxon>
    </lineage>
</organism>
<sequence>MDVRDKVFLVTGGGNGIGRELVWALLAKGARVAAVDLNAEGLAQTASRALSVDRLSTHEVNVTDADAVAALPEAVLAAHGQVDGLVNVAGIIQRFVRFGDLTNADIAKVMNVNFYGVVHMVQAFLPLLVERPAASLVNVSSMGGFVPVPGQTIYGASKAAVKLLTEGLRAELHGSRVKVTVVFPGAVGTNITANSGVSIPGQEPSPEGEATAAKTTSPADAAATILRGIERGSYRVFIGNDARGLDLLTRIAPERAVDLLAQQMAHLLKDR</sequence>
<evidence type="ECO:0000256" key="1">
    <source>
        <dbReference type="ARBA" id="ARBA00006484"/>
    </source>
</evidence>
<evidence type="ECO:0000256" key="4">
    <source>
        <dbReference type="SAM" id="MobiDB-lite"/>
    </source>
</evidence>